<feature type="non-terminal residue" evidence="2">
    <location>
        <position position="1"/>
    </location>
</feature>
<feature type="region of interest" description="Disordered" evidence="1">
    <location>
        <begin position="14"/>
        <end position="41"/>
    </location>
</feature>
<dbReference type="EMBL" id="HACG01015722">
    <property type="protein sequence ID" value="CEK62587.1"/>
    <property type="molecule type" value="Transcribed_RNA"/>
</dbReference>
<reference evidence="2" key="1">
    <citation type="submission" date="2014-12" db="EMBL/GenBank/DDBJ databases">
        <title>Insight into the proteome of Arion vulgaris.</title>
        <authorList>
            <person name="Aradska J."/>
            <person name="Bulat T."/>
            <person name="Smidak R."/>
            <person name="Sarate P."/>
            <person name="Gangsoo J."/>
            <person name="Sialana F."/>
            <person name="Bilban M."/>
            <person name="Lubec G."/>
        </authorList>
    </citation>
    <scope>NUCLEOTIDE SEQUENCE</scope>
    <source>
        <tissue evidence="2">Skin</tissue>
    </source>
</reference>
<feature type="compositionally biased region" description="Polar residues" evidence="1">
    <location>
        <begin position="30"/>
        <end position="41"/>
    </location>
</feature>
<protein>
    <submittedName>
        <fullName evidence="2">Uncharacterized protein</fullName>
    </submittedName>
</protein>
<gene>
    <name evidence="2" type="primary">ORF45585</name>
</gene>
<organism evidence="2">
    <name type="scientific">Arion vulgaris</name>
    <dbReference type="NCBI Taxonomy" id="1028688"/>
    <lineage>
        <taxon>Eukaryota</taxon>
        <taxon>Metazoa</taxon>
        <taxon>Spiralia</taxon>
        <taxon>Lophotrochozoa</taxon>
        <taxon>Mollusca</taxon>
        <taxon>Gastropoda</taxon>
        <taxon>Heterobranchia</taxon>
        <taxon>Euthyneura</taxon>
        <taxon>Panpulmonata</taxon>
        <taxon>Eupulmonata</taxon>
        <taxon>Stylommatophora</taxon>
        <taxon>Helicina</taxon>
        <taxon>Arionoidea</taxon>
        <taxon>Arionidae</taxon>
        <taxon>Arion</taxon>
    </lineage>
</organism>
<sequence>LGAELINTCFNKGLDSSSTSSQALSSTADNSGDSSCLTSSRSYTNKVDDELTLEVVDKCPPTTINLPSIYSLETDYELVSLSPPCPPLPGNFHTDDFFIP</sequence>
<evidence type="ECO:0000256" key="1">
    <source>
        <dbReference type="SAM" id="MobiDB-lite"/>
    </source>
</evidence>
<feature type="compositionally biased region" description="Low complexity" evidence="1">
    <location>
        <begin position="14"/>
        <end position="29"/>
    </location>
</feature>
<dbReference type="AlphaFoldDB" id="A0A0B6Z2H3"/>
<name>A0A0B6Z2H3_9EUPU</name>
<proteinExistence type="predicted"/>
<evidence type="ECO:0000313" key="2">
    <source>
        <dbReference type="EMBL" id="CEK62587.1"/>
    </source>
</evidence>
<accession>A0A0B6Z2H3</accession>
<feature type="non-terminal residue" evidence="2">
    <location>
        <position position="100"/>
    </location>
</feature>